<protein>
    <submittedName>
        <fullName evidence="2">Uncharacterized protein</fullName>
    </submittedName>
</protein>
<gene>
    <name evidence="2" type="ORF">GCM10007276_15970</name>
</gene>
<reference evidence="2" key="1">
    <citation type="journal article" date="2014" name="Int. J. Syst. Evol. Microbiol.">
        <title>Complete genome sequence of Corynebacterium casei LMG S-19264T (=DSM 44701T), isolated from a smear-ripened cheese.</title>
        <authorList>
            <consortium name="US DOE Joint Genome Institute (JGI-PGF)"/>
            <person name="Walter F."/>
            <person name="Albersmeier A."/>
            <person name="Kalinowski J."/>
            <person name="Ruckert C."/>
        </authorList>
    </citation>
    <scope>NUCLEOTIDE SEQUENCE</scope>
    <source>
        <strain evidence="2">CCM 7684</strain>
    </source>
</reference>
<dbReference type="AlphaFoldDB" id="A0A8J2YH05"/>
<accession>A0A8J2YH05</accession>
<comment type="caution">
    <text evidence="2">The sequence shown here is derived from an EMBL/GenBank/DDBJ whole genome shotgun (WGS) entry which is preliminary data.</text>
</comment>
<feature type="compositionally biased region" description="Basic and acidic residues" evidence="1">
    <location>
        <begin position="162"/>
        <end position="172"/>
    </location>
</feature>
<keyword evidence="3" id="KW-1185">Reference proteome</keyword>
<evidence type="ECO:0000313" key="2">
    <source>
        <dbReference type="EMBL" id="GGE39436.1"/>
    </source>
</evidence>
<sequence>MPCLGRRTSLFDRRMKGCFIGDDVIGRHEQDHGVWIAAQGQKGGRCSRRRRIAGAGLQQNGLRSLPEAAQALGNKETVIVAGNDDRGREARGIADAADSPFEKAAVTDEGQKLLWIFVARQRPQTGARPARQDDRHDPAATNSHAPSAFNLAPAKRLTLVRPQREPDRNSRT</sequence>
<dbReference type="EMBL" id="BMCP01000002">
    <property type="protein sequence ID" value="GGE39436.1"/>
    <property type="molecule type" value="Genomic_DNA"/>
</dbReference>
<proteinExistence type="predicted"/>
<name>A0A8J2YH05_9RHOB</name>
<reference evidence="2" key="2">
    <citation type="submission" date="2020-09" db="EMBL/GenBank/DDBJ databases">
        <authorList>
            <person name="Sun Q."/>
            <person name="Sedlacek I."/>
        </authorList>
    </citation>
    <scope>NUCLEOTIDE SEQUENCE</scope>
    <source>
        <strain evidence="2">CCM 7684</strain>
    </source>
</reference>
<evidence type="ECO:0000256" key="1">
    <source>
        <dbReference type="SAM" id="MobiDB-lite"/>
    </source>
</evidence>
<dbReference type="Proteomes" id="UP000602745">
    <property type="component" value="Unassembled WGS sequence"/>
</dbReference>
<evidence type="ECO:0000313" key="3">
    <source>
        <dbReference type="Proteomes" id="UP000602745"/>
    </source>
</evidence>
<organism evidence="2 3">
    <name type="scientific">Agaricicola taiwanensis</name>
    <dbReference type="NCBI Taxonomy" id="591372"/>
    <lineage>
        <taxon>Bacteria</taxon>
        <taxon>Pseudomonadati</taxon>
        <taxon>Pseudomonadota</taxon>
        <taxon>Alphaproteobacteria</taxon>
        <taxon>Rhodobacterales</taxon>
        <taxon>Paracoccaceae</taxon>
        <taxon>Agaricicola</taxon>
    </lineage>
</organism>
<feature type="region of interest" description="Disordered" evidence="1">
    <location>
        <begin position="123"/>
        <end position="172"/>
    </location>
</feature>